<comment type="caution">
    <text evidence="1">The sequence shown here is derived from an EMBL/GenBank/DDBJ whole genome shotgun (WGS) entry which is preliminary data.</text>
</comment>
<proteinExistence type="predicted"/>
<name>A0A0V0RC37_9BILA</name>
<sequence>MKENRVAQNKEIFHKTHPGSVSRKFQFGFFPVY</sequence>
<gene>
    <name evidence="1" type="ORF">T07_11720</name>
</gene>
<evidence type="ECO:0000313" key="1">
    <source>
        <dbReference type="EMBL" id="KRX12070.1"/>
    </source>
</evidence>
<protein>
    <submittedName>
        <fullName evidence="1">Uncharacterized protein</fullName>
    </submittedName>
</protein>
<evidence type="ECO:0000313" key="2">
    <source>
        <dbReference type="Proteomes" id="UP000054630"/>
    </source>
</evidence>
<keyword evidence="2" id="KW-1185">Reference proteome</keyword>
<dbReference type="EMBL" id="JYDL01000867">
    <property type="protein sequence ID" value="KRX12070.1"/>
    <property type="molecule type" value="Genomic_DNA"/>
</dbReference>
<accession>A0A0V0RC37</accession>
<dbReference type="Proteomes" id="UP000054630">
    <property type="component" value="Unassembled WGS sequence"/>
</dbReference>
<organism evidence="1 2">
    <name type="scientific">Trichinella nelsoni</name>
    <dbReference type="NCBI Taxonomy" id="6336"/>
    <lineage>
        <taxon>Eukaryota</taxon>
        <taxon>Metazoa</taxon>
        <taxon>Ecdysozoa</taxon>
        <taxon>Nematoda</taxon>
        <taxon>Enoplea</taxon>
        <taxon>Dorylaimia</taxon>
        <taxon>Trichinellida</taxon>
        <taxon>Trichinellidae</taxon>
        <taxon>Trichinella</taxon>
    </lineage>
</organism>
<dbReference type="AlphaFoldDB" id="A0A0V0RC37"/>
<reference evidence="1 2" key="1">
    <citation type="submission" date="2015-01" db="EMBL/GenBank/DDBJ databases">
        <title>Evolution of Trichinella species and genotypes.</title>
        <authorList>
            <person name="Korhonen P.K."/>
            <person name="Edoardo P."/>
            <person name="Giuseppe L.R."/>
            <person name="Gasser R.B."/>
        </authorList>
    </citation>
    <scope>NUCLEOTIDE SEQUENCE [LARGE SCALE GENOMIC DNA]</scope>
    <source>
        <strain evidence="1">ISS37</strain>
    </source>
</reference>